<feature type="region of interest" description="Disordered" evidence="1">
    <location>
        <begin position="32"/>
        <end position="59"/>
    </location>
</feature>
<reference evidence="2 3" key="1">
    <citation type="submission" date="2019-03" db="EMBL/GenBank/DDBJ databases">
        <title>Complete genome sequence of Paenisporosarcina antarctica CGMCC 1.6503T.</title>
        <authorList>
            <person name="Rong J.-C."/>
            <person name="Chi N.-Y."/>
            <person name="Zhang Q.-F."/>
        </authorList>
    </citation>
    <scope>NUCLEOTIDE SEQUENCE [LARGE SCALE GENOMIC DNA]</scope>
    <source>
        <strain evidence="2 3">CGMCC 1.6503</strain>
        <plasmid evidence="2 3">unnamed</plasmid>
    </source>
</reference>
<dbReference type="EMBL" id="CP038016">
    <property type="protein sequence ID" value="QBP43196.1"/>
    <property type="molecule type" value="Genomic_DNA"/>
</dbReference>
<geneLocation type="plasmid" evidence="2">
    <name>unnamed</name>
</geneLocation>
<dbReference type="KEGG" id="panc:E2636_18760"/>
<feature type="compositionally biased region" description="Polar residues" evidence="1">
    <location>
        <begin position="48"/>
        <end position="59"/>
    </location>
</feature>
<accession>A0A4P7A4W7</accession>
<evidence type="ECO:0000313" key="3">
    <source>
        <dbReference type="Proteomes" id="UP000294292"/>
    </source>
</evidence>
<dbReference type="Proteomes" id="UP000294292">
    <property type="component" value="Plasmid unnamed"/>
</dbReference>
<sequence>MFILIILGISALLIVFGFAYDYFIRKSFKEAKRGPASQSEERAKLDAATNQAVNSTNIP</sequence>
<name>A0A4P7A4W7_9BACL</name>
<protein>
    <submittedName>
        <fullName evidence="2">Uncharacterized protein</fullName>
    </submittedName>
</protein>
<dbReference type="AlphaFoldDB" id="A0A4P7A4W7"/>
<dbReference type="GeneID" id="39472607"/>
<evidence type="ECO:0000313" key="2">
    <source>
        <dbReference type="EMBL" id="QBP43196.1"/>
    </source>
</evidence>
<dbReference type="OrthoDB" id="9947892at2"/>
<gene>
    <name evidence="2" type="ORF">E2636_18760</name>
</gene>
<keyword evidence="2" id="KW-0614">Plasmid</keyword>
<organism evidence="2 3">
    <name type="scientific">Paenisporosarcina antarctica</name>
    <dbReference type="NCBI Taxonomy" id="417367"/>
    <lineage>
        <taxon>Bacteria</taxon>
        <taxon>Bacillati</taxon>
        <taxon>Bacillota</taxon>
        <taxon>Bacilli</taxon>
        <taxon>Bacillales</taxon>
        <taxon>Caryophanaceae</taxon>
        <taxon>Paenisporosarcina</taxon>
    </lineage>
</organism>
<dbReference type="RefSeq" id="WP_134211905.1">
    <property type="nucleotide sequence ID" value="NZ_CP038016.1"/>
</dbReference>
<keyword evidence="3" id="KW-1185">Reference proteome</keyword>
<feature type="compositionally biased region" description="Basic and acidic residues" evidence="1">
    <location>
        <begin position="32"/>
        <end position="45"/>
    </location>
</feature>
<evidence type="ECO:0000256" key="1">
    <source>
        <dbReference type="SAM" id="MobiDB-lite"/>
    </source>
</evidence>
<proteinExistence type="predicted"/>